<dbReference type="InterPro" id="IPR000795">
    <property type="entry name" value="T_Tr_GTP-bd_dom"/>
</dbReference>
<dbReference type="FunFam" id="2.40.30.10:FF:000015">
    <property type="entry name" value="Translation factor GUF1, mitochondrial"/>
    <property type="match status" value="1"/>
</dbReference>
<evidence type="ECO:0000256" key="9">
    <source>
        <dbReference type="ARBA" id="ARBA00057626"/>
    </source>
</evidence>
<dbReference type="SUPFAM" id="SSF54980">
    <property type="entry name" value="EF-G C-terminal domain-like"/>
    <property type="match status" value="2"/>
</dbReference>
<comment type="subcellular location">
    <subcellularLocation>
        <location evidence="12">Cell membrane</location>
        <topology evidence="12">Peripheral membrane protein</topology>
        <orientation evidence="12">Cytoplasmic side</orientation>
    </subcellularLocation>
</comment>
<dbReference type="InterPro" id="IPR038363">
    <property type="entry name" value="LepA_C_sf"/>
</dbReference>
<dbReference type="SMART" id="SM00838">
    <property type="entry name" value="EFG_C"/>
    <property type="match status" value="1"/>
</dbReference>
<evidence type="ECO:0000256" key="3">
    <source>
        <dbReference type="ARBA" id="ARBA00022741"/>
    </source>
</evidence>
<dbReference type="SUPFAM" id="SSF52540">
    <property type="entry name" value="P-loop containing nucleoside triphosphate hydrolases"/>
    <property type="match status" value="1"/>
</dbReference>
<dbReference type="Gene3D" id="3.40.50.300">
    <property type="entry name" value="P-loop containing nucleotide triphosphate hydrolases"/>
    <property type="match status" value="1"/>
</dbReference>
<dbReference type="GO" id="GO:0005525">
    <property type="term" value="F:GTP binding"/>
    <property type="evidence" value="ECO:0007669"/>
    <property type="project" value="UniProtKB-UniRule"/>
</dbReference>
<accession>A0A7S9HDS4</accession>
<comment type="function">
    <text evidence="9 12">Required for accurate and efficient protein synthesis under certain stress conditions. May act as a fidelity factor of the translation reaction, by catalyzing a one-codon backward translocation of tRNAs on improperly translocated ribosomes. Back-translocation proceeds from a post-translocation (POST) complex to a pre-translocation (PRE) complex, thus giving elongation factor G a second chance to translocate the tRNAs correctly. Binds to ribosomes in a GTP-dependent manner.</text>
</comment>
<organism evidence="14 15">
    <name type="scientific">Salinimonas marina</name>
    <dbReference type="NCBI Taxonomy" id="2785918"/>
    <lineage>
        <taxon>Bacteria</taxon>
        <taxon>Pseudomonadati</taxon>
        <taxon>Pseudomonadota</taxon>
        <taxon>Gammaproteobacteria</taxon>
        <taxon>Alteromonadales</taxon>
        <taxon>Alteromonadaceae</taxon>
        <taxon>Alteromonas/Salinimonas group</taxon>
        <taxon>Salinimonas</taxon>
    </lineage>
</organism>
<dbReference type="SUPFAM" id="SSF50447">
    <property type="entry name" value="Translation proteins"/>
    <property type="match status" value="1"/>
</dbReference>
<dbReference type="Pfam" id="PF00009">
    <property type="entry name" value="GTP_EFTU"/>
    <property type="match status" value="1"/>
</dbReference>
<keyword evidence="4 12" id="KW-0378">Hydrolase</keyword>
<keyword evidence="2 12" id="KW-1003">Cell membrane</keyword>
<dbReference type="AlphaFoldDB" id="A0A7S9HDS4"/>
<dbReference type="GO" id="GO:0045727">
    <property type="term" value="P:positive regulation of translation"/>
    <property type="evidence" value="ECO:0007669"/>
    <property type="project" value="UniProtKB-UniRule"/>
</dbReference>
<protein>
    <recommendedName>
        <fullName evidence="11 12">Elongation factor 4</fullName>
        <shortName evidence="12">EF-4</shortName>
        <ecNumber evidence="11 12">3.6.5.n1</ecNumber>
    </recommendedName>
    <alternativeName>
        <fullName evidence="12">Ribosomal back-translocase LepA</fullName>
    </alternativeName>
</protein>
<dbReference type="InterPro" id="IPR006297">
    <property type="entry name" value="EF-4"/>
</dbReference>
<dbReference type="FunFam" id="3.30.70.870:FF:000004">
    <property type="entry name" value="Translation factor GUF1, mitochondrial"/>
    <property type="match status" value="1"/>
</dbReference>
<dbReference type="GO" id="GO:0003746">
    <property type="term" value="F:translation elongation factor activity"/>
    <property type="evidence" value="ECO:0007669"/>
    <property type="project" value="UniProtKB-UniRule"/>
</dbReference>
<feature type="domain" description="Tr-type G" evidence="13">
    <location>
        <begin position="10"/>
        <end position="192"/>
    </location>
</feature>
<evidence type="ECO:0000256" key="2">
    <source>
        <dbReference type="ARBA" id="ARBA00022475"/>
    </source>
</evidence>
<dbReference type="InterPro" id="IPR027417">
    <property type="entry name" value="P-loop_NTPase"/>
</dbReference>
<dbReference type="GO" id="GO:0003924">
    <property type="term" value="F:GTPase activity"/>
    <property type="evidence" value="ECO:0007669"/>
    <property type="project" value="UniProtKB-UniRule"/>
</dbReference>
<dbReference type="Gene3D" id="2.40.30.10">
    <property type="entry name" value="Translation factors"/>
    <property type="match status" value="1"/>
</dbReference>
<dbReference type="NCBIfam" id="TIGR00231">
    <property type="entry name" value="small_GTP"/>
    <property type="match status" value="1"/>
</dbReference>
<dbReference type="GO" id="GO:0043022">
    <property type="term" value="F:ribosome binding"/>
    <property type="evidence" value="ECO:0007669"/>
    <property type="project" value="UniProtKB-UniRule"/>
</dbReference>
<evidence type="ECO:0000256" key="4">
    <source>
        <dbReference type="ARBA" id="ARBA00022801"/>
    </source>
</evidence>
<dbReference type="EC" id="3.6.5.n1" evidence="11 12"/>
<dbReference type="InterPro" id="IPR035654">
    <property type="entry name" value="LepA_IV"/>
</dbReference>
<dbReference type="FunFam" id="3.30.70.240:FF:000007">
    <property type="entry name" value="Translation factor GUF1, mitochondrial"/>
    <property type="match status" value="1"/>
</dbReference>
<evidence type="ECO:0000313" key="15">
    <source>
        <dbReference type="Proteomes" id="UP000595095"/>
    </source>
</evidence>
<dbReference type="InterPro" id="IPR005225">
    <property type="entry name" value="Small_GTP-bd"/>
</dbReference>
<dbReference type="NCBIfam" id="TIGR01393">
    <property type="entry name" value="lepA"/>
    <property type="match status" value="1"/>
</dbReference>
<evidence type="ECO:0000256" key="1">
    <source>
        <dbReference type="ARBA" id="ARBA00005454"/>
    </source>
</evidence>
<evidence type="ECO:0000256" key="8">
    <source>
        <dbReference type="ARBA" id="ARBA00050293"/>
    </source>
</evidence>
<dbReference type="CDD" id="cd03709">
    <property type="entry name" value="lepA_C"/>
    <property type="match status" value="1"/>
</dbReference>
<keyword evidence="14" id="KW-0251">Elongation factor</keyword>
<dbReference type="EMBL" id="CP064795">
    <property type="protein sequence ID" value="QPG06576.1"/>
    <property type="molecule type" value="Genomic_DNA"/>
</dbReference>
<dbReference type="CDD" id="cd01890">
    <property type="entry name" value="LepA"/>
    <property type="match status" value="1"/>
</dbReference>
<keyword evidence="7 12" id="KW-0472">Membrane</keyword>
<keyword evidence="5 12" id="KW-0648">Protein biosynthesis</keyword>
<reference evidence="14 15" key="1">
    <citation type="submission" date="2020-11" db="EMBL/GenBank/DDBJ databases">
        <title>Complete genome sequence for Salinimonas sp. strain G2-b.</title>
        <authorList>
            <person name="Park S.-J."/>
        </authorList>
    </citation>
    <scope>NUCLEOTIDE SEQUENCE [LARGE SCALE GENOMIC DNA]</scope>
    <source>
        <strain evidence="14 15">G2-b</strain>
    </source>
</reference>
<dbReference type="Gene3D" id="3.30.70.2570">
    <property type="entry name" value="Elongation factor 4, C-terminal domain"/>
    <property type="match status" value="1"/>
</dbReference>
<dbReference type="CDD" id="cd16260">
    <property type="entry name" value="EF4_III"/>
    <property type="match status" value="1"/>
</dbReference>
<comment type="catalytic activity">
    <reaction evidence="8 12">
        <text>GTP + H2O = GDP + phosphate + H(+)</text>
        <dbReference type="Rhea" id="RHEA:19669"/>
        <dbReference type="ChEBI" id="CHEBI:15377"/>
        <dbReference type="ChEBI" id="CHEBI:15378"/>
        <dbReference type="ChEBI" id="CHEBI:37565"/>
        <dbReference type="ChEBI" id="CHEBI:43474"/>
        <dbReference type="ChEBI" id="CHEBI:58189"/>
        <dbReference type="EC" id="3.6.5.n1"/>
    </reaction>
</comment>
<feature type="binding site" evidence="12">
    <location>
        <begin position="139"/>
        <end position="142"/>
    </location>
    <ligand>
        <name>GTP</name>
        <dbReference type="ChEBI" id="CHEBI:37565"/>
    </ligand>
</feature>
<evidence type="ECO:0000256" key="12">
    <source>
        <dbReference type="HAMAP-Rule" id="MF_00071"/>
    </source>
</evidence>
<evidence type="ECO:0000256" key="7">
    <source>
        <dbReference type="ARBA" id="ARBA00023136"/>
    </source>
</evidence>
<dbReference type="PRINTS" id="PR00315">
    <property type="entry name" value="ELONGATNFCT"/>
</dbReference>
<evidence type="ECO:0000259" key="13">
    <source>
        <dbReference type="PROSITE" id="PS51722"/>
    </source>
</evidence>
<dbReference type="InterPro" id="IPR000640">
    <property type="entry name" value="EFG_V-like"/>
</dbReference>
<evidence type="ECO:0000256" key="11">
    <source>
        <dbReference type="ARBA" id="ARBA00066744"/>
    </source>
</evidence>
<dbReference type="InterPro" id="IPR009000">
    <property type="entry name" value="Transl_B-barrel_sf"/>
</dbReference>
<proteinExistence type="inferred from homology"/>
<dbReference type="GO" id="GO:0005886">
    <property type="term" value="C:plasma membrane"/>
    <property type="evidence" value="ECO:0007669"/>
    <property type="project" value="UniProtKB-SubCell"/>
</dbReference>
<dbReference type="KEGG" id="smaa:IT774_05225"/>
<dbReference type="PROSITE" id="PS51722">
    <property type="entry name" value="G_TR_2"/>
    <property type="match status" value="1"/>
</dbReference>
<evidence type="ECO:0000256" key="6">
    <source>
        <dbReference type="ARBA" id="ARBA00023134"/>
    </source>
</evidence>
<dbReference type="PROSITE" id="PS00301">
    <property type="entry name" value="G_TR_1"/>
    <property type="match status" value="1"/>
</dbReference>
<evidence type="ECO:0000256" key="5">
    <source>
        <dbReference type="ARBA" id="ARBA00022917"/>
    </source>
</evidence>
<comment type="similarity">
    <text evidence="1 12">Belongs to the TRAFAC class translation factor GTPase superfamily. Classic translation factor GTPase family. LepA subfamily.</text>
</comment>
<dbReference type="FunFam" id="3.40.50.300:FF:000078">
    <property type="entry name" value="Elongation factor 4"/>
    <property type="match status" value="1"/>
</dbReference>
<evidence type="ECO:0000256" key="10">
    <source>
        <dbReference type="ARBA" id="ARBA00061052"/>
    </source>
</evidence>
<feature type="binding site" evidence="12">
    <location>
        <begin position="22"/>
        <end position="27"/>
    </location>
    <ligand>
        <name>GTP</name>
        <dbReference type="ChEBI" id="CHEBI:37565"/>
    </ligand>
</feature>
<dbReference type="GO" id="GO:0097216">
    <property type="term" value="F:guanosine tetraphosphate binding"/>
    <property type="evidence" value="ECO:0007669"/>
    <property type="project" value="UniProtKB-ARBA"/>
</dbReference>
<dbReference type="FunFam" id="3.30.70.2570:FF:000001">
    <property type="entry name" value="Translation factor GUF1, mitochondrial"/>
    <property type="match status" value="1"/>
</dbReference>
<keyword evidence="3 12" id="KW-0547">Nucleotide-binding</keyword>
<keyword evidence="15" id="KW-1185">Reference proteome</keyword>
<dbReference type="InterPro" id="IPR013842">
    <property type="entry name" value="LepA_CTD"/>
</dbReference>
<evidence type="ECO:0000313" key="14">
    <source>
        <dbReference type="EMBL" id="QPG06576.1"/>
    </source>
</evidence>
<dbReference type="PANTHER" id="PTHR43512:SF4">
    <property type="entry name" value="TRANSLATION FACTOR GUF1 HOMOLOG, CHLOROPLASTIC"/>
    <property type="match status" value="1"/>
</dbReference>
<dbReference type="Gene3D" id="3.30.70.870">
    <property type="entry name" value="Elongation Factor G (Translational Gtpase), domain 3"/>
    <property type="match status" value="1"/>
</dbReference>
<name>A0A7S9HDS4_9ALTE</name>
<comment type="similarity">
    <text evidence="10">Belongs to the GTP-binding elongation factor family. LepA subfamily.</text>
</comment>
<dbReference type="CDD" id="cd03699">
    <property type="entry name" value="EF4_II"/>
    <property type="match status" value="1"/>
</dbReference>
<dbReference type="InterPro" id="IPR035647">
    <property type="entry name" value="EFG_III/V"/>
</dbReference>
<gene>
    <name evidence="12 14" type="primary">lepA</name>
    <name evidence="14" type="ORF">IT774_05225</name>
</gene>
<dbReference type="PANTHER" id="PTHR43512">
    <property type="entry name" value="TRANSLATION FACTOR GUF1-RELATED"/>
    <property type="match status" value="1"/>
</dbReference>
<dbReference type="Gene3D" id="3.30.70.240">
    <property type="match status" value="1"/>
</dbReference>
<dbReference type="Pfam" id="PF00679">
    <property type="entry name" value="EFG_C"/>
    <property type="match status" value="1"/>
</dbReference>
<keyword evidence="6 12" id="KW-0342">GTP-binding</keyword>
<dbReference type="Proteomes" id="UP000595095">
    <property type="component" value="Chromosome"/>
</dbReference>
<dbReference type="HAMAP" id="MF_00071">
    <property type="entry name" value="LepA"/>
    <property type="match status" value="1"/>
</dbReference>
<dbReference type="RefSeq" id="WP_195811652.1">
    <property type="nucleotide sequence ID" value="NZ_CP064795.1"/>
</dbReference>
<sequence length="604" mass="66813">MTDKKSYDINAIRNFSIIAHIDHGKSTLSDRIIQVCGGLTEREMAEQVLDSMDLERERGITIKAQSVTLNYTAKNGETYQLNFIDTPGHVDFSYEVSRSLKACEGALLVVDAGQGVEAQTLANCYTAIEMDLEVVPILNKIDLPQAEPDRVAEEIEDIVGIDAVDAVRCSAKTGIGVEDVLEEIVKRIPPPVGDRNKPLKALIVDSWFDNYQGVVSLVKIVEGEMHVKDKLQIMSNGQVHQADKVGIFTPKQKDTGVLRAGEVGYVIAGIKDILGAPVGDTITTAKNPADKMLEGFKKVKPQVYAGVFPVSSDDYEDFRDALSKLSLNDASLFFEPESSAALGFGFRIGFLGMLHMEIVQERLEREYDLDLITTAPTVIYEVLNTKGELVVVDSPAKLPPVNDIEEIREPIVEANILVPQEYLGNVITLCVEKRGMQTNMAYHGNQVALTYEIPMAEVVLDFFDRLKSTSRGFASLDYNFKKFVASDMARVDIMINGERVDALAVITHKDNSQARGRALVDKLRELIPRQMFDIAIQAAIGNHVIARSTVKQLRKNVIAKCYGGDVSRKKKLLQKQKEGKKRMKQVGNVELPQDAFLAVLKVGK</sequence>
<dbReference type="InterPro" id="IPR031157">
    <property type="entry name" value="G_TR_CS"/>
</dbReference>
<dbReference type="Pfam" id="PF06421">
    <property type="entry name" value="LepA_C"/>
    <property type="match status" value="1"/>
</dbReference>